<name>U4LI00_PYROM</name>
<gene>
    <name evidence="1" type="ORF">PCON_10902</name>
</gene>
<organism evidence="1 2">
    <name type="scientific">Pyronema omphalodes (strain CBS 100304)</name>
    <name type="common">Pyronema confluens</name>
    <dbReference type="NCBI Taxonomy" id="1076935"/>
    <lineage>
        <taxon>Eukaryota</taxon>
        <taxon>Fungi</taxon>
        <taxon>Dikarya</taxon>
        <taxon>Ascomycota</taxon>
        <taxon>Pezizomycotina</taxon>
        <taxon>Pezizomycetes</taxon>
        <taxon>Pezizales</taxon>
        <taxon>Pyronemataceae</taxon>
        <taxon>Pyronema</taxon>
    </lineage>
</organism>
<protein>
    <submittedName>
        <fullName evidence="1">Uncharacterized protein</fullName>
    </submittedName>
</protein>
<keyword evidence="2" id="KW-1185">Reference proteome</keyword>
<proteinExistence type="predicted"/>
<evidence type="ECO:0000313" key="1">
    <source>
        <dbReference type="EMBL" id="CCX31553.1"/>
    </source>
</evidence>
<sequence>MATSCPPGLDLTDVDSTALPQNLRTTDPLITALVNYKIGVETLFANFAEMETNLGSVGFHNESDASIAPTKYVIMAINYRNYRELPVSPQELQDAVLIEEMNEFLYKIVEATGVMSTFRYLRQDVEWELFQTNVQMFSENLKELEMAVRTEEAKGIWIRLFGKLGILRAEALKCITKRGALM</sequence>
<dbReference type="AlphaFoldDB" id="U4LI00"/>
<evidence type="ECO:0000313" key="2">
    <source>
        <dbReference type="Proteomes" id="UP000018144"/>
    </source>
</evidence>
<dbReference type="EMBL" id="HF935604">
    <property type="protein sequence ID" value="CCX31553.1"/>
    <property type="molecule type" value="Genomic_DNA"/>
</dbReference>
<reference evidence="1 2" key="1">
    <citation type="journal article" date="2013" name="PLoS Genet.">
        <title>The genome and development-dependent transcriptomes of Pyronema confluens: a window into fungal evolution.</title>
        <authorList>
            <person name="Traeger S."/>
            <person name="Altegoer F."/>
            <person name="Freitag M."/>
            <person name="Gabaldon T."/>
            <person name="Kempken F."/>
            <person name="Kumar A."/>
            <person name="Marcet-Houben M."/>
            <person name="Poggeler S."/>
            <person name="Stajich J.E."/>
            <person name="Nowrousian M."/>
        </authorList>
    </citation>
    <scope>NUCLEOTIDE SEQUENCE [LARGE SCALE GENOMIC DNA]</scope>
    <source>
        <strain evidence="2">CBS 100304</strain>
        <tissue evidence="1">Vegetative mycelium</tissue>
    </source>
</reference>
<dbReference type="Proteomes" id="UP000018144">
    <property type="component" value="Unassembled WGS sequence"/>
</dbReference>
<accession>U4LI00</accession>